<proteinExistence type="predicted"/>
<gene>
    <name evidence="2" type="ORF">TKK_015502</name>
</gene>
<comment type="caution">
    <text evidence="2">The sequence shown here is derived from an EMBL/GenBank/DDBJ whole genome shotgun (WGS) entry which is preliminary data.</text>
</comment>
<feature type="compositionally biased region" description="Basic and acidic residues" evidence="1">
    <location>
        <begin position="29"/>
        <end position="45"/>
    </location>
</feature>
<feature type="region of interest" description="Disordered" evidence="1">
    <location>
        <begin position="16"/>
        <end position="45"/>
    </location>
</feature>
<evidence type="ECO:0000256" key="1">
    <source>
        <dbReference type="SAM" id="MobiDB-lite"/>
    </source>
</evidence>
<dbReference type="EMBL" id="JBJJXI010000123">
    <property type="protein sequence ID" value="KAL3389250.1"/>
    <property type="molecule type" value="Genomic_DNA"/>
</dbReference>
<name>A0ABD2W9C3_9HYME</name>
<sequence>MLQVWHEYTKTPAALCSPRASANDNDNDDGIRPHTKEKRTDGLESRDLRSLLSQYLRSVQSCSSDEKKHPQPVIIDQDRRNHFVEARSCRCIYI</sequence>
<reference evidence="2 3" key="1">
    <citation type="journal article" date="2024" name="bioRxiv">
        <title>A reference genome for Trichogramma kaykai: A tiny desert-dwelling parasitoid wasp with competing sex-ratio distorters.</title>
        <authorList>
            <person name="Culotta J."/>
            <person name="Lindsey A.R."/>
        </authorList>
    </citation>
    <scope>NUCLEOTIDE SEQUENCE [LARGE SCALE GENOMIC DNA]</scope>
    <source>
        <strain evidence="2 3">KSX58</strain>
    </source>
</reference>
<keyword evidence="3" id="KW-1185">Reference proteome</keyword>
<protein>
    <submittedName>
        <fullName evidence="2">Uncharacterized protein</fullName>
    </submittedName>
</protein>
<dbReference type="Proteomes" id="UP001627154">
    <property type="component" value="Unassembled WGS sequence"/>
</dbReference>
<dbReference type="AlphaFoldDB" id="A0ABD2W9C3"/>
<evidence type="ECO:0000313" key="2">
    <source>
        <dbReference type="EMBL" id="KAL3389250.1"/>
    </source>
</evidence>
<accession>A0ABD2W9C3</accession>
<evidence type="ECO:0000313" key="3">
    <source>
        <dbReference type="Proteomes" id="UP001627154"/>
    </source>
</evidence>
<organism evidence="2 3">
    <name type="scientific">Trichogramma kaykai</name>
    <dbReference type="NCBI Taxonomy" id="54128"/>
    <lineage>
        <taxon>Eukaryota</taxon>
        <taxon>Metazoa</taxon>
        <taxon>Ecdysozoa</taxon>
        <taxon>Arthropoda</taxon>
        <taxon>Hexapoda</taxon>
        <taxon>Insecta</taxon>
        <taxon>Pterygota</taxon>
        <taxon>Neoptera</taxon>
        <taxon>Endopterygota</taxon>
        <taxon>Hymenoptera</taxon>
        <taxon>Apocrita</taxon>
        <taxon>Proctotrupomorpha</taxon>
        <taxon>Chalcidoidea</taxon>
        <taxon>Trichogrammatidae</taxon>
        <taxon>Trichogramma</taxon>
    </lineage>
</organism>